<name>A0AAU9BQZ4_9ENTR</name>
<dbReference type="PANTHER" id="PTHR43245">
    <property type="entry name" value="BIFUNCTIONAL POLYMYXIN RESISTANCE PROTEIN ARNA"/>
    <property type="match status" value="1"/>
</dbReference>
<dbReference type="Pfam" id="PF01370">
    <property type="entry name" value="Epimerase"/>
    <property type="match status" value="1"/>
</dbReference>
<dbReference type="InterPro" id="IPR001509">
    <property type="entry name" value="Epimerase_deHydtase"/>
</dbReference>
<dbReference type="InterPro" id="IPR036291">
    <property type="entry name" value="NAD(P)-bd_dom_sf"/>
</dbReference>
<dbReference type="Proteomes" id="UP000595858">
    <property type="component" value="Chromosome"/>
</dbReference>
<dbReference type="EMBL" id="AP023447">
    <property type="protein sequence ID" value="BCL43594.1"/>
    <property type="molecule type" value="Genomic_DNA"/>
</dbReference>
<dbReference type="RefSeq" id="WP_084832298.1">
    <property type="nucleotide sequence ID" value="NZ_JAWNBV010000006.1"/>
</dbReference>
<feature type="domain" description="NAD-dependent epimerase/dehydratase" evidence="1">
    <location>
        <begin position="5"/>
        <end position="215"/>
    </location>
</feature>
<dbReference type="SUPFAM" id="SSF51735">
    <property type="entry name" value="NAD(P)-binding Rossmann-fold domains"/>
    <property type="match status" value="1"/>
</dbReference>
<evidence type="ECO:0000259" key="1">
    <source>
        <dbReference type="Pfam" id="PF01370"/>
    </source>
</evidence>
<dbReference type="Gene3D" id="3.40.50.720">
    <property type="entry name" value="NAD(P)-binding Rossmann-like Domain"/>
    <property type="match status" value="1"/>
</dbReference>
<reference evidence="2" key="1">
    <citation type="journal article" date="2020" name="J Glob Antimicrob Resist">
        <title>Genomic characterization of clinical Enterobacter roggenkampii co-harboring blaIMP-1- and blaGES-5-encoding IncP6 and mcr-9-encoding IncHI2 plasmids isolated in Japan.</title>
        <authorList>
            <person name="Umeda K."/>
            <person name="Nakamura H."/>
            <person name="Fukuda A."/>
            <person name="Matsumoto Y."/>
            <person name="Motooka D."/>
            <person name="Nakamura S."/>
            <person name="Yasui Y."/>
            <person name="Yoshida H."/>
            <person name="Kawahara R."/>
        </authorList>
    </citation>
    <scope>NUCLEOTIDE SEQUENCE</scope>
    <source>
        <strain evidence="2">OIPH-N260</strain>
    </source>
</reference>
<evidence type="ECO:0000313" key="2">
    <source>
        <dbReference type="EMBL" id="BCL43594.1"/>
    </source>
</evidence>
<dbReference type="AlphaFoldDB" id="A0AAU9BQZ4"/>
<proteinExistence type="predicted"/>
<dbReference type="PANTHER" id="PTHR43245:SF58">
    <property type="entry name" value="BLL5923 PROTEIN"/>
    <property type="match status" value="1"/>
</dbReference>
<sequence length="317" mass="34655">MAMKVLVTGGTGFLGTALVQTLKSSGHEVILTTRKQENPEKGIYNLGDISADTNWVNLVQGCDTVIHTAGRAHILNDDAQDALAEFRRVNHDATMKLASDAATCGVKHFIFVSSIGVNGNATSGVPFSEASKPRPTSDYAISKLEAEQSLLKNFDGSDMAITIVRPALICGENAPGNIQRLLKLVSKKLPLPFKNVKNKRALVSLDNVVSFICECVINKKSKNQLYLLADAERPSTADMINTFSAGMNIEARLIYFPTFILKILLSAVGKGGIYDQLFGDLEVDATKSREHLNWTPPITLYETMRKTAKYYIEGNKE</sequence>
<organism evidence="2 3">
    <name type="scientific">Enterobacter roggenkampii</name>
    <dbReference type="NCBI Taxonomy" id="1812935"/>
    <lineage>
        <taxon>Bacteria</taxon>
        <taxon>Pseudomonadati</taxon>
        <taxon>Pseudomonadota</taxon>
        <taxon>Gammaproteobacteria</taxon>
        <taxon>Enterobacterales</taxon>
        <taxon>Enterobacteriaceae</taxon>
        <taxon>Enterobacter</taxon>
        <taxon>Enterobacter cloacae complex</taxon>
    </lineage>
</organism>
<dbReference type="InterPro" id="IPR050177">
    <property type="entry name" value="Lipid_A_modif_metabolic_enz"/>
</dbReference>
<evidence type="ECO:0000313" key="3">
    <source>
        <dbReference type="Proteomes" id="UP000595858"/>
    </source>
</evidence>
<accession>A0AAU9BQZ4</accession>
<gene>
    <name evidence="2" type="primary">wbpK</name>
    <name evidence="2" type="ORF">OIPHN260_30960</name>
</gene>
<protein>
    <submittedName>
        <fullName evidence="2">NAD-dependent epimerase</fullName>
    </submittedName>
</protein>